<reference evidence="1" key="1">
    <citation type="submission" date="2021-01" db="EMBL/GenBank/DDBJ databases">
        <authorList>
            <person name="Kaushik A."/>
        </authorList>
    </citation>
    <scope>NUCLEOTIDE SEQUENCE</scope>
    <source>
        <strain evidence="1">AG4-RS23</strain>
    </source>
</reference>
<proteinExistence type="predicted"/>
<dbReference type="InterPro" id="IPR032675">
    <property type="entry name" value="LRR_dom_sf"/>
</dbReference>
<dbReference type="SUPFAM" id="SSF52047">
    <property type="entry name" value="RNI-like"/>
    <property type="match status" value="1"/>
</dbReference>
<gene>
    <name evidence="1" type="ORF">RDB_LOCUS45611</name>
</gene>
<dbReference type="AlphaFoldDB" id="A0A8H3B0E1"/>
<dbReference type="Proteomes" id="UP000663861">
    <property type="component" value="Unassembled WGS sequence"/>
</dbReference>
<evidence type="ECO:0008006" key="3">
    <source>
        <dbReference type="Google" id="ProtNLM"/>
    </source>
</evidence>
<evidence type="ECO:0000313" key="1">
    <source>
        <dbReference type="EMBL" id="CAE6444587.1"/>
    </source>
</evidence>
<protein>
    <recommendedName>
        <fullName evidence="3">F-box domain-containing protein</fullName>
    </recommendedName>
</protein>
<dbReference type="Gene3D" id="3.80.10.10">
    <property type="entry name" value="Ribonuclease Inhibitor"/>
    <property type="match status" value="1"/>
</dbReference>
<accession>A0A8H3B0E1</accession>
<dbReference type="EMBL" id="CAJMWY010000709">
    <property type="protein sequence ID" value="CAE6444587.1"/>
    <property type="molecule type" value="Genomic_DNA"/>
</dbReference>
<name>A0A8H3B0E1_9AGAM</name>
<comment type="caution">
    <text evidence="1">The sequence shown here is derived from an EMBL/GenBank/DDBJ whole genome shotgun (WGS) entry which is preliminary data.</text>
</comment>
<sequence length="571" mass="65049">MMLRAPNESPHSRVRQWEAAGTNLARSLAAYVDSCRNLSVEKVEKTLGTRNLVSKLDHMLGSLHVELEQQITQSRCTLARLRNKLAGTFYSIPEEILAEIFTLVVYDRAGCEIRFMEDDISAFYRRLNTLLAVCSVWRKVGTSHGALWTLIPMISRKSGWLTQPAAERSYENAGGHRLHLAASIEKEVRSAFAESIWRNIRRFQSINVAFESKSLLIRAISILFRRDEALNALTELYLYYYFEPSKEIGISVPEPHEFLTSPDPSDLSSLSISQTFRSLRTLRLKNIHIHWQLITLPNLVELRIESVMIGTKSNFKQLLIALQTAPQLQKLELISLNTRLDPYYVSAPVQLSIPLPNLQRLYLGDLLSDDAELVLRSIIADSYRVSLYLTIKMASVIDTDSVTGLTHVGLDGLTSILQGREVDTLLIKGDVAWVNWVDIEAFRELLHTLPLVTTLKLDLWEFGQSEWEALTQPKDGTTFCKLCSVCIFNIRLDPQEEAMRSLENFLASHPIHHLTFGGTIGSFDTSDRIDWMPIKASSQITRWLKSKAPNIELLDDGYIPPEFRTNYWELW</sequence>
<evidence type="ECO:0000313" key="2">
    <source>
        <dbReference type="Proteomes" id="UP000663861"/>
    </source>
</evidence>
<organism evidence="1 2">
    <name type="scientific">Rhizoctonia solani</name>
    <dbReference type="NCBI Taxonomy" id="456999"/>
    <lineage>
        <taxon>Eukaryota</taxon>
        <taxon>Fungi</taxon>
        <taxon>Dikarya</taxon>
        <taxon>Basidiomycota</taxon>
        <taxon>Agaricomycotina</taxon>
        <taxon>Agaricomycetes</taxon>
        <taxon>Cantharellales</taxon>
        <taxon>Ceratobasidiaceae</taxon>
        <taxon>Rhizoctonia</taxon>
    </lineage>
</organism>